<sequence length="177" mass="20423">MIKLSKKYNFPKAYLFIMVGMLSAFMSCQRHSDMQTEGVKALQGVWVQDSVENQANLLSYSLHSFTFRCDSIYSTMDVYAKTKTIPDSCYNNGNWQEYAKGVYVQRGDSLIVEGVYTKENGKQKISGCYKNGQYLPRFKIISISEDSVVLQNKFESKPITLRKTQDINCIPKKRWEM</sequence>
<evidence type="ECO:0000313" key="1">
    <source>
        <dbReference type="EMBL" id="TCV20778.1"/>
    </source>
</evidence>
<dbReference type="AlphaFoldDB" id="A0A4R3W0A5"/>
<comment type="caution">
    <text evidence="1">The sequence shown here is derived from an EMBL/GenBank/DDBJ whole genome shotgun (WGS) entry which is preliminary data.</text>
</comment>
<proteinExistence type="predicted"/>
<gene>
    <name evidence="1" type="ORF">EDC17_1001121</name>
</gene>
<dbReference type="RefSeq" id="WP_132775906.1">
    <property type="nucleotide sequence ID" value="NZ_SMBZ01000001.1"/>
</dbReference>
<dbReference type="OrthoDB" id="793718at2"/>
<dbReference type="PROSITE" id="PS51257">
    <property type="entry name" value="PROKAR_LIPOPROTEIN"/>
    <property type="match status" value="1"/>
</dbReference>
<organism evidence="1 2">
    <name type="scientific">Sphingobacterium alimentarium</name>
    <dbReference type="NCBI Taxonomy" id="797292"/>
    <lineage>
        <taxon>Bacteria</taxon>
        <taxon>Pseudomonadati</taxon>
        <taxon>Bacteroidota</taxon>
        <taxon>Sphingobacteriia</taxon>
        <taxon>Sphingobacteriales</taxon>
        <taxon>Sphingobacteriaceae</taxon>
        <taxon>Sphingobacterium</taxon>
    </lineage>
</organism>
<evidence type="ECO:0008006" key="3">
    <source>
        <dbReference type="Google" id="ProtNLM"/>
    </source>
</evidence>
<dbReference type="Proteomes" id="UP000295197">
    <property type="component" value="Unassembled WGS sequence"/>
</dbReference>
<dbReference type="EMBL" id="SMBZ01000001">
    <property type="protein sequence ID" value="TCV20778.1"/>
    <property type="molecule type" value="Genomic_DNA"/>
</dbReference>
<keyword evidence="2" id="KW-1185">Reference proteome</keyword>
<evidence type="ECO:0000313" key="2">
    <source>
        <dbReference type="Proteomes" id="UP000295197"/>
    </source>
</evidence>
<accession>A0A4R3W0A5</accession>
<reference evidence="1 2" key="1">
    <citation type="submission" date="2019-03" db="EMBL/GenBank/DDBJ databases">
        <title>Genomic Encyclopedia of Type Strains, Phase IV (KMG-IV): sequencing the most valuable type-strain genomes for metagenomic binning, comparative biology and taxonomic classification.</title>
        <authorList>
            <person name="Goeker M."/>
        </authorList>
    </citation>
    <scope>NUCLEOTIDE SEQUENCE [LARGE SCALE GENOMIC DNA]</scope>
    <source>
        <strain evidence="1 2">DSM 22362</strain>
    </source>
</reference>
<name>A0A4R3W0A5_9SPHI</name>
<protein>
    <recommendedName>
        <fullName evidence="3">Fumarate hydratase</fullName>
    </recommendedName>
</protein>